<dbReference type="GO" id="GO:0042730">
    <property type="term" value="P:fibrinolysis"/>
    <property type="evidence" value="ECO:0007669"/>
    <property type="project" value="TreeGrafter"/>
</dbReference>
<dbReference type="AlphaFoldDB" id="A0A3P8UQG1"/>
<organism evidence="7 8">
    <name type="scientific">Cynoglossus semilaevis</name>
    <name type="common">Tongue sole</name>
    <dbReference type="NCBI Taxonomy" id="244447"/>
    <lineage>
        <taxon>Eukaryota</taxon>
        <taxon>Metazoa</taxon>
        <taxon>Chordata</taxon>
        <taxon>Craniata</taxon>
        <taxon>Vertebrata</taxon>
        <taxon>Euteleostomi</taxon>
        <taxon>Actinopterygii</taxon>
        <taxon>Neopterygii</taxon>
        <taxon>Teleostei</taxon>
        <taxon>Neoteleostei</taxon>
        <taxon>Acanthomorphata</taxon>
        <taxon>Carangaria</taxon>
        <taxon>Pleuronectiformes</taxon>
        <taxon>Pleuronectoidei</taxon>
        <taxon>Cynoglossidae</taxon>
        <taxon>Cynoglossinae</taxon>
        <taxon>Cynoglossus</taxon>
    </lineage>
</organism>
<accession>A0A3P8UQG1</accession>
<evidence type="ECO:0000256" key="2">
    <source>
        <dbReference type="ARBA" id="ARBA00022525"/>
    </source>
</evidence>
<name>A0A3P8UQG1_CYNSE</name>
<dbReference type="PROSITE" id="PS00514">
    <property type="entry name" value="FIBRINOGEN_C_1"/>
    <property type="match status" value="1"/>
</dbReference>
<evidence type="ECO:0000259" key="6">
    <source>
        <dbReference type="PROSITE" id="PS51406"/>
    </source>
</evidence>
<reference evidence="7" key="2">
    <citation type="submission" date="2025-08" db="UniProtKB">
        <authorList>
            <consortium name="Ensembl"/>
        </authorList>
    </citation>
    <scope>IDENTIFICATION</scope>
</reference>
<evidence type="ECO:0000256" key="4">
    <source>
        <dbReference type="ARBA" id="ARBA00023180"/>
    </source>
</evidence>
<reference evidence="7 8" key="1">
    <citation type="journal article" date="2014" name="Nat. Genet.">
        <title>Whole-genome sequence of a flatfish provides insights into ZW sex chromosome evolution and adaptation to a benthic lifestyle.</title>
        <authorList>
            <person name="Chen S."/>
            <person name="Zhang G."/>
            <person name="Shao C."/>
            <person name="Huang Q."/>
            <person name="Liu G."/>
            <person name="Zhang P."/>
            <person name="Song W."/>
            <person name="An N."/>
            <person name="Chalopin D."/>
            <person name="Volff J.N."/>
            <person name="Hong Y."/>
            <person name="Li Q."/>
            <person name="Sha Z."/>
            <person name="Zhou H."/>
            <person name="Xie M."/>
            <person name="Yu Q."/>
            <person name="Liu Y."/>
            <person name="Xiang H."/>
            <person name="Wang N."/>
            <person name="Wu K."/>
            <person name="Yang C."/>
            <person name="Zhou Q."/>
            <person name="Liao X."/>
            <person name="Yang L."/>
            <person name="Hu Q."/>
            <person name="Zhang J."/>
            <person name="Meng L."/>
            <person name="Jin L."/>
            <person name="Tian Y."/>
            <person name="Lian J."/>
            <person name="Yang J."/>
            <person name="Miao G."/>
            <person name="Liu S."/>
            <person name="Liang Z."/>
            <person name="Yan F."/>
            <person name="Li Y."/>
            <person name="Sun B."/>
            <person name="Zhang H."/>
            <person name="Zhang J."/>
            <person name="Zhu Y."/>
            <person name="Du M."/>
            <person name="Zhao Y."/>
            <person name="Schartl M."/>
            <person name="Tang Q."/>
            <person name="Wang J."/>
        </authorList>
    </citation>
    <scope>NUCLEOTIDE SEQUENCE</scope>
</reference>
<dbReference type="SUPFAM" id="SSF56496">
    <property type="entry name" value="Fibrinogen C-terminal domain-like"/>
    <property type="match status" value="1"/>
</dbReference>
<evidence type="ECO:0000256" key="5">
    <source>
        <dbReference type="SAM" id="SignalP"/>
    </source>
</evidence>
<evidence type="ECO:0000256" key="3">
    <source>
        <dbReference type="ARBA" id="ARBA00023157"/>
    </source>
</evidence>
<feature type="chain" id="PRO_5018162645" evidence="5">
    <location>
        <begin position="31"/>
        <end position="315"/>
    </location>
</feature>
<keyword evidence="4" id="KW-0325">Glycoprotein</keyword>
<dbReference type="InterPro" id="IPR036056">
    <property type="entry name" value="Fibrinogen-like_C"/>
</dbReference>
<dbReference type="PANTHER" id="PTHR47221:SF5">
    <property type="entry name" value="FIBRINOGEN C-TERMINAL DOMAIN-CONTAINING PROTEIN"/>
    <property type="match status" value="1"/>
</dbReference>
<dbReference type="GeneTree" id="ENSGT00940000165491"/>
<feature type="domain" description="Fibrinogen C-terminal" evidence="6">
    <location>
        <begin position="79"/>
        <end position="310"/>
    </location>
</feature>
<dbReference type="PANTHER" id="PTHR47221">
    <property type="entry name" value="FIBRINOGEN ALPHA CHAIN"/>
    <property type="match status" value="1"/>
</dbReference>
<keyword evidence="5" id="KW-0732">Signal</keyword>
<dbReference type="Proteomes" id="UP000265120">
    <property type="component" value="Chromosome 11"/>
</dbReference>
<evidence type="ECO:0000256" key="1">
    <source>
        <dbReference type="ARBA" id="ARBA00004613"/>
    </source>
</evidence>
<evidence type="ECO:0000313" key="7">
    <source>
        <dbReference type="Ensembl" id="ENSCSEP00000004607.1"/>
    </source>
</evidence>
<dbReference type="GO" id="GO:0030674">
    <property type="term" value="F:protein-macromolecule adaptor activity"/>
    <property type="evidence" value="ECO:0007669"/>
    <property type="project" value="TreeGrafter"/>
</dbReference>
<dbReference type="GO" id="GO:0034116">
    <property type="term" value="P:positive regulation of heterotypic cell-cell adhesion"/>
    <property type="evidence" value="ECO:0007669"/>
    <property type="project" value="TreeGrafter"/>
</dbReference>
<dbReference type="InterPro" id="IPR020837">
    <property type="entry name" value="Fibrinogen_CS"/>
</dbReference>
<dbReference type="CDD" id="cd00087">
    <property type="entry name" value="FReD"/>
    <property type="match status" value="1"/>
</dbReference>
<dbReference type="GO" id="GO:0005201">
    <property type="term" value="F:extracellular matrix structural constituent"/>
    <property type="evidence" value="ECO:0007669"/>
    <property type="project" value="TreeGrafter"/>
</dbReference>
<keyword evidence="2" id="KW-0964">Secreted</keyword>
<dbReference type="GO" id="GO:0070527">
    <property type="term" value="P:platelet aggregation"/>
    <property type="evidence" value="ECO:0007669"/>
    <property type="project" value="TreeGrafter"/>
</dbReference>
<dbReference type="InterPro" id="IPR037579">
    <property type="entry name" value="FIB_ANG-like"/>
</dbReference>
<dbReference type="Pfam" id="PF00147">
    <property type="entry name" value="Fibrinogen_C"/>
    <property type="match status" value="1"/>
</dbReference>
<dbReference type="GO" id="GO:0072377">
    <property type="term" value="P:blood coagulation, common pathway"/>
    <property type="evidence" value="ECO:0007669"/>
    <property type="project" value="TreeGrafter"/>
</dbReference>
<dbReference type="InterPro" id="IPR014716">
    <property type="entry name" value="Fibrinogen_a/b/g_C_1"/>
</dbReference>
<proteinExistence type="predicted"/>
<dbReference type="SMART" id="SM00186">
    <property type="entry name" value="FBG"/>
    <property type="match status" value="1"/>
</dbReference>
<reference evidence="7" key="3">
    <citation type="submission" date="2025-09" db="UniProtKB">
        <authorList>
            <consortium name="Ensembl"/>
        </authorList>
    </citation>
    <scope>IDENTIFICATION</scope>
</reference>
<dbReference type="Gene3D" id="3.90.215.10">
    <property type="entry name" value="Gamma Fibrinogen, chain A, domain 1"/>
    <property type="match status" value="1"/>
</dbReference>
<dbReference type="PROSITE" id="PS51406">
    <property type="entry name" value="FIBRINOGEN_C_2"/>
    <property type="match status" value="1"/>
</dbReference>
<evidence type="ECO:0000313" key="8">
    <source>
        <dbReference type="Proteomes" id="UP000265120"/>
    </source>
</evidence>
<sequence>HFPMIPFGPLAVLSLYVGALFSLDASPACTVSPCRDSLVAAPNSPGAGAGGAGSGACEGQTGTTGCRMAVSLAAVADAPRRAEHRHDLPQVQPKVSDVRQLIMLHNTKVFVMTQAKCDMETAGGGWTVVQNRHDGSLNFNRTWQEYREGFGSPQGEHWLGNAALHALTSTGQHQLRIELEDWHHQRRHATYNNFKVASETQRYRLTAREYSGDAGNALSYSKRYNHDGRSFSTADRDNDRYAAGNCGQYYGTGWWFDACLAANLNGRYYRGRYSGVTNGIYWGTWYILTDGRTGERYSFKKVEMKTRPRNFSGTS</sequence>
<dbReference type="InterPro" id="IPR002181">
    <property type="entry name" value="Fibrinogen_a/b/g_C_dom"/>
</dbReference>
<protein>
    <submittedName>
        <fullName evidence="7">Si:ch211-157b11.8</fullName>
    </submittedName>
</protein>
<feature type="signal peptide" evidence="5">
    <location>
        <begin position="1"/>
        <end position="30"/>
    </location>
</feature>
<keyword evidence="8" id="KW-1185">Reference proteome</keyword>
<dbReference type="Ensembl" id="ENSCSET00000004663.1">
    <property type="protein sequence ID" value="ENSCSEP00000004607.1"/>
    <property type="gene ID" value="ENSCSEG00000002979.1"/>
</dbReference>
<keyword evidence="3" id="KW-1015">Disulfide bond</keyword>
<dbReference type="GO" id="GO:0005577">
    <property type="term" value="C:fibrinogen complex"/>
    <property type="evidence" value="ECO:0007669"/>
    <property type="project" value="TreeGrafter"/>
</dbReference>
<comment type="subcellular location">
    <subcellularLocation>
        <location evidence="1">Secreted</location>
    </subcellularLocation>
</comment>